<dbReference type="AlphaFoldDB" id="A0A8H8RID4"/>
<gene>
    <name evidence="5" type="ORF">LSUB1_G007333</name>
</gene>
<proteinExistence type="predicted"/>
<evidence type="ECO:0000313" key="6">
    <source>
        <dbReference type="Proteomes" id="UP000462212"/>
    </source>
</evidence>
<dbReference type="InterPro" id="IPR036322">
    <property type="entry name" value="WD40_repeat_dom_sf"/>
</dbReference>
<name>A0A8H8RID4_9HELO</name>
<feature type="region of interest" description="Disordered" evidence="4">
    <location>
        <begin position="1"/>
        <end position="31"/>
    </location>
</feature>
<dbReference type="PANTHER" id="PTHR44156">
    <property type="entry name" value="SUPERNUMERARY LIMBS, ISOFORM B-RELATED"/>
    <property type="match status" value="1"/>
</dbReference>
<dbReference type="PRINTS" id="PR00320">
    <property type="entry name" value="GPROTEINBRPT"/>
</dbReference>
<dbReference type="Gene3D" id="2.130.10.10">
    <property type="entry name" value="YVTN repeat-like/Quinoprotein amine dehydrogenase"/>
    <property type="match status" value="2"/>
</dbReference>
<keyword evidence="6" id="KW-1185">Reference proteome</keyword>
<dbReference type="PROSITE" id="PS50082">
    <property type="entry name" value="WD_REPEATS_2"/>
    <property type="match status" value="3"/>
</dbReference>
<dbReference type="SUPFAM" id="SSF50978">
    <property type="entry name" value="WD40 repeat-like"/>
    <property type="match status" value="1"/>
</dbReference>
<dbReference type="InterPro" id="IPR020472">
    <property type="entry name" value="WD40_PAC1"/>
</dbReference>
<dbReference type="InterPro" id="IPR053299">
    <property type="entry name" value="ASTRA_WD_repeat"/>
</dbReference>
<dbReference type="Proteomes" id="UP000462212">
    <property type="component" value="Unassembled WGS sequence"/>
</dbReference>
<dbReference type="SMART" id="SM00320">
    <property type="entry name" value="WD40"/>
    <property type="match status" value="6"/>
</dbReference>
<feature type="repeat" description="WD" evidence="3">
    <location>
        <begin position="141"/>
        <end position="163"/>
    </location>
</feature>
<feature type="region of interest" description="Disordered" evidence="4">
    <location>
        <begin position="361"/>
        <end position="395"/>
    </location>
</feature>
<comment type="caution">
    <text evidence="5">The sequence shown here is derived from an EMBL/GenBank/DDBJ whole genome shotgun (WGS) entry which is preliminary data.</text>
</comment>
<protein>
    <submittedName>
        <fullName evidence="5">Putative WD repeat-containing protein</fullName>
    </submittedName>
</protein>
<feature type="compositionally biased region" description="Basic and acidic residues" evidence="4">
    <location>
        <begin position="361"/>
        <end position="374"/>
    </location>
</feature>
<dbReference type="InterPro" id="IPR015943">
    <property type="entry name" value="WD40/YVTN_repeat-like_dom_sf"/>
</dbReference>
<dbReference type="EMBL" id="QGMJ01000624">
    <property type="protein sequence ID" value="TVY34591.1"/>
    <property type="molecule type" value="Genomic_DNA"/>
</dbReference>
<keyword evidence="2" id="KW-0677">Repeat</keyword>
<sequence length="395" mass="43544">MSRSTDPGHFFQTDASESTRARRAAKSGNKNGDPIILQSKILNVIADPFSPTCIYIAESAGCVRRLNLETKDSKTVYRGPTAPVTSVTIGGHGGDTVFAGCWDKDIWSWNRVSRAVGQRYKGHSDFVKVIICARLEGKNCLISGGADAKIMVWDTATGERLHTLRDKTDTMMALQDLALDPEESTASELVLVSSSSDPQIRRWRISLSSWSQIYDTTQAATSQNKPARDTILEHETSVYTILFSGDDEDSDLWTASADGTAKCLSRAKGWSTEDSYTHGDYVRAVAVTSDWVITAGRDEDVKVWDRATGKLWHVYEGHYEEVTGLVLVNGNTKVVSVSIDGTVRTWGLGKADLEKARIEREARQKGEAKEEKIQPKKGLITEEEEAELADLMDSD</sequence>
<dbReference type="Pfam" id="PF00400">
    <property type="entry name" value="WD40"/>
    <property type="match status" value="3"/>
</dbReference>
<feature type="repeat" description="WD" evidence="3">
    <location>
        <begin position="315"/>
        <end position="356"/>
    </location>
</feature>
<feature type="repeat" description="WD" evidence="3">
    <location>
        <begin position="275"/>
        <end position="314"/>
    </location>
</feature>
<evidence type="ECO:0000256" key="3">
    <source>
        <dbReference type="PROSITE-ProRule" id="PRU00221"/>
    </source>
</evidence>
<dbReference type="PROSITE" id="PS00678">
    <property type="entry name" value="WD_REPEATS_1"/>
    <property type="match status" value="1"/>
</dbReference>
<evidence type="ECO:0000256" key="4">
    <source>
        <dbReference type="SAM" id="MobiDB-lite"/>
    </source>
</evidence>
<evidence type="ECO:0000256" key="1">
    <source>
        <dbReference type="ARBA" id="ARBA00022574"/>
    </source>
</evidence>
<keyword evidence="1 3" id="KW-0853">WD repeat</keyword>
<dbReference type="FunFam" id="2.130.10.10:FF:001196">
    <property type="entry name" value="WD repeat protein (AFU_orthologue AFUA_1G12380)"/>
    <property type="match status" value="1"/>
</dbReference>
<dbReference type="InterPro" id="IPR001680">
    <property type="entry name" value="WD40_rpt"/>
</dbReference>
<dbReference type="InterPro" id="IPR019775">
    <property type="entry name" value="WD40_repeat_CS"/>
</dbReference>
<reference evidence="5 6" key="1">
    <citation type="submission" date="2018-05" db="EMBL/GenBank/DDBJ databases">
        <title>Genome sequencing and assembly of the regulated plant pathogen Lachnellula willkommii and related sister species for the development of diagnostic species identification markers.</title>
        <authorList>
            <person name="Giroux E."/>
            <person name="Bilodeau G."/>
        </authorList>
    </citation>
    <scope>NUCLEOTIDE SEQUENCE [LARGE SCALE GENOMIC DNA]</scope>
    <source>
        <strain evidence="5 6">CBS 197.66</strain>
    </source>
</reference>
<organism evidence="5 6">
    <name type="scientific">Lachnellula subtilissima</name>
    <dbReference type="NCBI Taxonomy" id="602034"/>
    <lineage>
        <taxon>Eukaryota</taxon>
        <taxon>Fungi</taxon>
        <taxon>Dikarya</taxon>
        <taxon>Ascomycota</taxon>
        <taxon>Pezizomycotina</taxon>
        <taxon>Leotiomycetes</taxon>
        <taxon>Helotiales</taxon>
        <taxon>Lachnaceae</taxon>
        <taxon>Lachnellula</taxon>
    </lineage>
</organism>
<feature type="compositionally biased region" description="Acidic residues" evidence="4">
    <location>
        <begin position="381"/>
        <end position="395"/>
    </location>
</feature>
<evidence type="ECO:0000313" key="5">
    <source>
        <dbReference type="EMBL" id="TVY34591.1"/>
    </source>
</evidence>
<dbReference type="OrthoDB" id="6262491at2759"/>
<evidence type="ECO:0000256" key="2">
    <source>
        <dbReference type="ARBA" id="ARBA00022737"/>
    </source>
</evidence>
<accession>A0A8H8RID4</accession>